<name>A0ABN5LPX5_9BACT</name>
<feature type="transmembrane region" description="Helical" evidence="1">
    <location>
        <begin position="72"/>
        <end position="91"/>
    </location>
</feature>
<keyword evidence="1" id="KW-0812">Transmembrane</keyword>
<reference evidence="2 3" key="1">
    <citation type="submission" date="2018-05" db="EMBL/GenBank/DDBJ databases">
        <title>Chitinophaga sp. nov., isolated from rhizosphere soil of Alhagi.</title>
        <authorList>
            <person name="Liu Y."/>
        </authorList>
    </citation>
    <scope>NUCLEOTIDE SEQUENCE [LARGE SCALE GENOMIC DNA]</scope>
    <source>
        <strain evidence="2 3">T22</strain>
    </source>
</reference>
<dbReference type="InterPro" id="IPR021215">
    <property type="entry name" value="DUF2752"/>
</dbReference>
<keyword evidence="3" id="KW-1185">Reference proteome</keyword>
<gene>
    <name evidence="2" type="ORF">DLD77_06830</name>
</gene>
<dbReference type="Pfam" id="PF10825">
    <property type="entry name" value="DUF2752"/>
    <property type="match status" value="1"/>
</dbReference>
<evidence type="ECO:0000256" key="1">
    <source>
        <dbReference type="SAM" id="Phobius"/>
    </source>
</evidence>
<organism evidence="2 3">
    <name type="scientific">Chitinophaga alhagiae</name>
    <dbReference type="NCBI Taxonomy" id="2203219"/>
    <lineage>
        <taxon>Bacteria</taxon>
        <taxon>Pseudomonadati</taxon>
        <taxon>Bacteroidota</taxon>
        <taxon>Chitinophagia</taxon>
        <taxon>Chitinophagales</taxon>
        <taxon>Chitinophagaceae</taxon>
        <taxon>Chitinophaga</taxon>
    </lineage>
</organism>
<dbReference type="Proteomes" id="UP000246099">
    <property type="component" value="Chromosome"/>
</dbReference>
<keyword evidence="1" id="KW-0472">Membrane</keyword>
<keyword evidence="1" id="KW-1133">Transmembrane helix</keyword>
<evidence type="ECO:0000313" key="2">
    <source>
        <dbReference type="EMBL" id="AWO01425.1"/>
    </source>
</evidence>
<proteinExistence type="predicted"/>
<sequence>MRGYWFNLGKMFPRINMELAAWVAGLAYLAAIDPHAGLPSFCVFRLAGFSGCPGCGLGTSVSLLLHGELRESLAHHWLGLPALALLVARIVKLTKLQFRYE</sequence>
<protein>
    <submittedName>
        <fullName evidence="2">DUF2752 domain-containing protein</fullName>
    </submittedName>
</protein>
<accession>A0ABN5LPX5</accession>
<dbReference type="EMBL" id="CP029600">
    <property type="protein sequence ID" value="AWO01425.1"/>
    <property type="molecule type" value="Genomic_DNA"/>
</dbReference>
<evidence type="ECO:0000313" key="3">
    <source>
        <dbReference type="Proteomes" id="UP000246099"/>
    </source>
</evidence>